<sequence length="230" mass="25951">MTISVIIPVFNEEPILAHRLAHTSALGFDEIIVVDGGSCDRSARIAEAWCARVSNAKLVSAARGRARQMNAGVKAGRGDVLLFLHADSELPADARDVIERALADGQVVGGRFDVRFDSSSPWAWTVSRLMNLRSRWSGIATGDHALFVRRATFDRLGGFADVPLMEDIEFSRRLKRAGRSVALRDTVVTSFRRWERQGPLRTILLMWCLRFLYWMGVSPIHLDRWYRVVR</sequence>
<gene>
    <name evidence="7" type="ORF">NITMOv2_4083</name>
</gene>
<keyword evidence="8" id="KW-1185">Reference proteome</keyword>
<evidence type="ECO:0000313" key="7">
    <source>
        <dbReference type="EMBL" id="ALA60466.1"/>
    </source>
</evidence>
<dbReference type="AlphaFoldDB" id="A0A0K2GHR3"/>
<dbReference type="Gene3D" id="3.90.550.10">
    <property type="entry name" value="Spore Coat Polysaccharide Biosynthesis Protein SpsA, Chain A"/>
    <property type="match status" value="1"/>
</dbReference>
<keyword evidence="4 7" id="KW-0808">Transferase</keyword>
<dbReference type="InterPro" id="IPR029044">
    <property type="entry name" value="Nucleotide-diphossugar_trans"/>
</dbReference>
<dbReference type="STRING" id="42253.NITMOv2_4083"/>
<dbReference type="PANTHER" id="PTHR43646">
    <property type="entry name" value="GLYCOSYLTRANSFERASE"/>
    <property type="match status" value="1"/>
</dbReference>
<dbReference type="PANTHER" id="PTHR43646:SF2">
    <property type="entry name" value="GLYCOSYLTRANSFERASE 2-LIKE DOMAIN-CONTAINING PROTEIN"/>
    <property type="match status" value="1"/>
</dbReference>
<dbReference type="Pfam" id="PF00535">
    <property type="entry name" value="Glycos_transf_2"/>
    <property type="match status" value="1"/>
</dbReference>
<evidence type="ECO:0000256" key="4">
    <source>
        <dbReference type="ARBA" id="ARBA00022679"/>
    </source>
</evidence>
<evidence type="ECO:0000256" key="3">
    <source>
        <dbReference type="ARBA" id="ARBA00022676"/>
    </source>
</evidence>
<evidence type="ECO:0000256" key="1">
    <source>
        <dbReference type="ARBA" id="ARBA00004236"/>
    </source>
</evidence>
<dbReference type="GO" id="GO:0005886">
    <property type="term" value="C:plasma membrane"/>
    <property type="evidence" value="ECO:0007669"/>
    <property type="project" value="UniProtKB-SubCell"/>
</dbReference>
<dbReference type="NCBIfam" id="TIGR04283">
    <property type="entry name" value="glyco_like_mftF"/>
    <property type="match status" value="1"/>
</dbReference>
<name>A0A0K2GHR3_NITMO</name>
<evidence type="ECO:0000256" key="2">
    <source>
        <dbReference type="ARBA" id="ARBA00022475"/>
    </source>
</evidence>
<dbReference type="CDD" id="cd02522">
    <property type="entry name" value="GT_2_like_a"/>
    <property type="match status" value="1"/>
</dbReference>
<protein>
    <submittedName>
        <fullName evidence="7">Glycosyl transferase, family 2</fullName>
        <ecNumber evidence="7">2.4.1.-</ecNumber>
    </submittedName>
</protein>
<dbReference type="Proteomes" id="UP000069205">
    <property type="component" value="Chromosome"/>
</dbReference>
<dbReference type="EC" id="2.4.1.-" evidence="7"/>
<keyword evidence="5" id="KW-0472">Membrane</keyword>
<accession>A0A0K2GHR3</accession>
<dbReference type="GO" id="GO:0016757">
    <property type="term" value="F:glycosyltransferase activity"/>
    <property type="evidence" value="ECO:0007669"/>
    <property type="project" value="UniProtKB-KW"/>
</dbReference>
<dbReference type="PATRIC" id="fig|42253.5.peg.4031"/>
<keyword evidence="2" id="KW-1003">Cell membrane</keyword>
<dbReference type="InterPro" id="IPR001173">
    <property type="entry name" value="Glyco_trans_2-like"/>
</dbReference>
<evidence type="ECO:0000256" key="5">
    <source>
        <dbReference type="ARBA" id="ARBA00023136"/>
    </source>
</evidence>
<reference evidence="7 8" key="1">
    <citation type="journal article" date="2015" name="Proc. Natl. Acad. Sci. U.S.A.">
        <title>Expanded metabolic versatility of ubiquitous nitrite-oxidizing bacteria from the genus Nitrospira.</title>
        <authorList>
            <person name="Koch H."/>
            <person name="Lucker S."/>
            <person name="Albertsen M."/>
            <person name="Kitzinger K."/>
            <person name="Herbold C."/>
            <person name="Spieck E."/>
            <person name="Nielsen P.H."/>
            <person name="Wagner M."/>
            <person name="Daims H."/>
        </authorList>
    </citation>
    <scope>NUCLEOTIDE SEQUENCE [LARGE SCALE GENOMIC DNA]</scope>
    <source>
        <strain evidence="7 8">NSP M-1</strain>
    </source>
</reference>
<dbReference type="EMBL" id="CP011801">
    <property type="protein sequence ID" value="ALA60466.1"/>
    <property type="molecule type" value="Genomic_DNA"/>
</dbReference>
<organism evidence="7 8">
    <name type="scientific">Nitrospira moscoviensis</name>
    <dbReference type="NCBI Taxonomy" id="42253"/>
    <lineage>
        <taxon>Bacteria</taxon>
        <taxon>Pseudomonadati</taxon>
        <taxon>Nitrospirota</taxon>
        <taxon>Nitrospiria</taxon>
        <taxon>Nitrospirales</taxon>
        <taxon>Nitrospiraceae</taxon>
        <taxon>Nitrospira</taxon>
    </lineage>
</organism>
<dbReference type="SUPFAM" id="SSF53448">
    <property type="entry name" value="Nucleotide-diphospho-sugar transferases"/>
    <property type="match status" value="1"/>
</dbReference>
<feature type="domain" description="Glycosyltransferase 2-like" evidence="6">
    <location>
        <begin position="4"/>
        <end position="128"/>
    </location>
</feature>
<proteinExistence type="predicted"/>
<dbReference type="RefSeq" id="WP_053381322.1">
    <property type="nucleotide sequence ID" value="NZ_CP011801.1"/>
</dbReference>
<evidence type="ECO:0000313" key="8">
    <source>
        <dbReference type="Proteomes" id="UP000069205"/>
    </source>
</evidence>
<dbReference type="KEGG" id="nmv:NITMOv2_4083"/>
<comment type="subcellular location">
    <subcellularLocation>
        <location evidence="1">Cell membrane</location>
    </subcellularLocation>
</comment>
<keyword evidence="3 7" id="KW-0328">Glycosyltransferase</keyword>
<dbReference type="InterPro" id="IPR026461">
    <property type="entry name" value="Trfase_2_rSAM/seldom_assoc"/>
</dbReference>
<evidence type="ECO:0000259" key="6">
    <source>
        <dbReference type="Pfam" id="PF00535"/>
    </source>
</evidence>